<evidence type="ECO:0000313" key="1">
    <source>
        <dbReference type="EMBL" id="TQV90020.1"/>
    </source>
</evidence>
<comment type="caution">
    <text evidence="1">The sequence shown here is derived from an EMBL/GenBank/DDBJ whole genome shotgun (WGS) entry which is preliminary data.</text>
</comment>
<dbReference type="EMBL" id="SPUK01000043">
    <property type="protein sequence ID" value="TQV90020.1"/>
    <property type="molecule type" value="Genomic_DNA"/>
</dbReference>
<dbReference type="AlphaFoldDB" id="A0A545UKN5"/>
<name>A0A545UKN5_9HYPO</name>
<dbReference type="Proteomes" id="UP000315783">
    <property type="component" value="Unassembled WGS sequence"/>
</dbReference>
<protein>
    <submittedName>
        <fullName evidence="1">Uncharacterized protein</fullName>
    </submittedName>
</protein>
<evidence type="ECO:0000313" key="2">
    <source>
        <dbReference type="Proteomes" id="UP000315783"/>
    </source>
</evidence>
<organism evidence="1 2">
    <name type="scientific">Cordyceps javanica</name>
    <dbReference type="NCBI Taxonomy" id="43265"/>
    <lineage>
        <taxon>Eukaryota</taxon>
        <taxon>Fungi</taxon>
        <taxon>Dikarya</taxon>
        <taxon>Ascomycota</taxon>
        <taxon>Pezizomycotina</taxon>
        <taxon>Sordariomycetes</taxon>
        <taxon>Hypocreomycetidae</taxon>
        <taxon>Hypocreales</taxon>
        <taxon>Cordycipitaceae</taxon>
        <taxon>Cordyceps</taxon>
    </lineage>
</organism>
<sequence>MRLLEPLAFLGSGDARRDGHVEPCRFCPPGAPFEEPAQRLREQLQPRFHLRLQRQAKLQGRQKTRIRFLEKQEQRQYLQKKQIESLLEHTEQQGFDGFYSMIRFYYSQNFTGSSSMASEQWMSRDRRLPSTIPSIIESATVE</sequence>
<proteinExistence type="predicted"/>
<reference evidence="1 2" key="1">
    <citation type="journal article" date="2019" name="Appl. Microbiol. Biotechnol.">
        <title>Genome sequence of Isaria javanica and comparative genome analysis insights into family S53 peptidase evolution in fungal entomopathogens.</title>
        <authorList>
            <person name="Lin R."/>
            <person name="Zhang X."/>
            <person name="Xin B."/>
            <person name="Zou M."/>
            <person name="Gao Y."/>
            <person name="Qin F."/>
            <person name="Hu Q."/>
            <person name="Xie B."/>
            <person name="Cheng X."/>
        </authorList>
    </citation>
    <scope>NUCLEOTIDE SEQUENCE [LARGE SCALE GENOMIC DNA]</scope>
    <source>
        <strain evidence="1 2">IJ1G</strain>
    </source>
</reference>
<accession>A0A545UKN5</accession>
<gene>
    <name evidence="1" type="ORF">IF1G_11315</name>
</gene>
<keyword evidence="2" id="KW-1185">Reference proteome</keyword>